<dbReference type="AlphaFoldDB" id="A0AB34JVW1"/>
<evidence type="ECO:0000313" key="3">
    <source>
        <dbReference type="EMBL" id="KAL1525815.1"/>
    </source>
</evidence>
<evidence type="ECO:0000256" key="2">
    <source>
        <dbReference type="SAM" id="MobiDB-lite"/>
    </source>
</evidence>
<organism evidence="3 4">
    <name type="scientific">Prymnesium parvum</name>
    <name type="common">Toxic golden alga</name>
    <dbReference type="NCBI Taxonomy" id="97485"/>
    <lineage>
        <taxon>Eukaryota</taxon>
        <taxon>Haptista</taxon>
        <taxon>Haptophyta</taxon>
        <taxon>Prymnesiophyceae</taxon>
        <taxon>Prymnesiales</taxon>
        <taxon>Prymnesiaceae</taxon>
        <taxon>Prymnesium</taxon>
    </lineage>
</organism>
<reference evidence="3 4" key="1">
    <citation type="journal article" date="2024" name="Science">
        <title>Giant polyketide synthase enzymes in the biosynthesis of giant marine polyether toxins.</title>
        <authorList>
            <person name="Fallon T.R."/>
            <person name="Shende V.V."/>
            <person name="Wierzbicki I.H."/>
            <person name="Pendleton A.L."/>
            <person name="Watervoot N.F."/>
            <person name="Auber R.P."/>
            <person name="Gonzalez D.J."/>
            <person name="Wisecaver J.H."/>
            <person name="Moore B.S."/>
        </authorList>
    </citation>
    <scope>NUCLEOTIDE SEQUENCE [LARGE SCALE GENOMIC DNA]</scope>
    <source>
        <strain evidence="3 4">12B1</strain>
    </source>
</reference>
<feature type="coiled-coil region" evidence="1">
    <location>
        <begin position="206"/>
        <end position="240"/>
    </location>
</feature>
<dbReference type="Proteomes" id="UP001515480">
    <property type="component" value="Unassembled WGS sequence"/>
</dbReference>
<sequence>MRRKCSCSQTLAEVTEESSLPEWLRSPMQRALKSGTSEFVRTKLVQPAPLADQQHQQRAIVEALPFLGRPQLTSATAAQHLVEREEEEEEEESEEEEPQFNLDNHEMLVSKKRKRVPTEKFVPGRSIGAKPKAAAPAAAKKQSKNGEQQGEMLINPKTGLPYVRGPYERRSTAKELKAAALAGAAASGVSSRKNIRAPSTADPTELDALKIKLKEAQNEVKRLTEALNSANAALSMAETAKGHELAKVKAEAQLAQSADIHVAFQRGLEAGARLATGRAFTVENSPAASSGSSSVGRVLF</sequence>
<accession>A0AB34JVW1</accession>
<name>A0AB34JVW1_PRYPA</name>
<comment type="caution">
    <text evidence="3">The sequence shown here is derived from an EMBL/GenBank/DDBJ whole genome shotgun (WGS) entry which is preliminary data.</text>
</comment>
<protein>
    <recommendedName>
        <fullName evidence="5">Ribosome biogenesis protein NOP53</fullName>
    </recommendedName>
</protein>
<feature type="compositionally biased region" description="Low complexity" evidence="2">
    <location>
        <begin position="129"/>
        <end position="140"/>
    </location>
</feature>
<keyword evidence="1" id="KW-0175">Coiled coil</keyword>
<evidence type="ECO:0008006" key="5">
    <source>
        <dbReference type="Google" id="ProtNLM"/>
    </source>
</evidence>
<feature type="compositionally biased region" description="Acidic residues" evidence="2">
    <location>
        <begin position="84"/>
        <end position="98"/>
    </location>
</feature>
<proteinExistence type="predicted"/>
<evidence type="ECO:0000256" key="1">
    <source>
        <dbReference type="SAM" id="Coils"/>
    </source>
</evidence>
<dbReference type="EMBL" id="JBGBPQ010000004">
    <property type="protein sequence ID" value="KAL1525815.1"/>
    <property type="molecule type" value="Genomic_DNA"/>
</dbReference>
<evidence type="ECO:0000313" key="4">
    <source>
        <dbReference type="Proteomes" id="UP001515480"/>
    </source>
</evidence>
<feature type="region of interest" description="Disordered" evidence="2">
    <location>
        <begin position="68"/>
        <end position="149"/>
    </location>
</feature>
<keyword evidence="4" id="KW-1185">Reference proteome</keyword>
<gene>
    <name evidence="3" type="ORF">AB1Y20_020654</name>
</gene>